<reference evidence="2 3" key="1">
    <citation type="journal article" date="2014" name="Genome Biol. Evol.">
        <title>Acetic acid bacteria genomes reveal functional traits for adaptation to life in insect guts.</title>
        <authorList>
            <person name="Chouaia B."/>
            <person name="Gaiarsa S."/>
            <person name="Crotti E."/>
            <person name="Comandatore F."/>
            <person name="Degli Esposti M."/>
            <person name="Ricci I."/>
            <person name="Alma A."/>
            <person name="Favia G."/>
            <person name="Bandi C."/>
            <person name="Daffonchio D."/>
        </authorList>
    </citation>
    <scope>NUCLEOTIDE SEQUENCE [LARGE SCALE GENOMIC DNA]</scope>
    <source>
        <strain evidence="2 3">SF2.1</strain>
    </source>
</reference>
<dbReference type="RefSeq" id="WP_023977981.1">
    <property type="nucleotide sequence ID" value="NZ_CBLX010000025.1"/>
</dbReference>
<name>A0A060QM79_9PROT</name>
<evidence type="ECO:0000256" key="1">
    <source>
        <dbReference type="SAM" id="MobiDB-lite"/>
    </source>
</evidence>
<dbReference type="AlphaFoldDB" id="A0A060QM79"/>
<reference evidence="2 3" key="2">
    <citation type="journal article" date="2014" name="PLoS ONE">
        <title>Evolution of mitochondria reconstructed from the energy metabolism of living bacteria.</title>
        <authorList>
            <person name="Degli Esposti M."/>
            <person name="Chouaia B."/>
            <person name="Comandatore F."/>
            <person name="Crotti E."/>
            <person name="Sassera D."/>
            <person name="Lievens P.M."/>
            <person name="Daffonchio D."/>
            <person name="Bandi C."/>
        </authorList>
    </citation>
    <scope>NUCLEOTIDE SEQUENCE [LARGE SCALE GENOMIC DNA]</scope>
    <source>
        <strain evidence="2 3">SF2.1</strain>
    </source>
</reference>
<evidence type="ECO:0000313" key="2">
    <source>
        <dbReference type="EMBL" id="CDG41057.1"/>
    </source>
</evidence>
<evidence type="ECO:0000313" key="3">
    <source>
        <dbReference type="Proteomes" id="UP000027583"/>
    </source>
</evidence>
<accession>A0A060QM79</accession>
<dbReference type="Proteomes" id="UP000027583">
    <property type="component" value="Unassembled WGS sequence"/>
</dbReference>
<proteinExistence type="predicted"/>
<gene>
    <name evidence="2" type="ORF">ASAP_3012</name>
</gene>
<feature type="region of interest" description="Disordered" evidence="1">
    <location>
        <begin position="62"/>
        <end position="85"/>
    </location>
</feature>
<comment type="caution">
    <text evidence="2">The sequence shown here is derived from an EMBL/GenBank/DDBJ whole genome shotgun (WGS) entry which is preliminary data.</text>
</comment>
<sequence length="85" mass="9804">MTQPVDPLLNARPEELADALQHGLRYDGRRRVHDADEFMARLVAERLVAHLLRCGFVLMRRPAPGAPDSSRHPHPHRRIEDKDRP</sequence>
<organism evidence="2 3">
    <name type="scientific">Asaia bogorensis</name>
    <dbReference type="NCBI Taxonomy" id="91915"/>
    <lineage>
        <taxon>Bacteria</taxon>
        <taxon>Pseudomonadati</taxon>
        <taxon>Pseudomonadota</taxon>
        <taxon>Alphaproteobacteria</taxon>
        <taxon>Acetobacterales</taxon>
        <taxon>Acetobacteraceae</taxon>
        <taxon>Asaia</taxon>
    </lineage>
</organism>
<protein>
    <submittedName>
        <fullName evidence="2">Uncharacterized protein</fullName>
    </submittedName>
</protein>
<dbReference type="EMBL" id="CBLX010000025">
    <property type="protein sequence ID" value="CDG41057.1"/>
    <property type="molecule type" value="Genomic_DNA"/>
</dbReference>